<dbReference type="CDD" id="cd00859">
    <property type="entry name" value="HisRS_anticodon"/>
    <property type="match status" value="1"/>
</dbReference>
<dbReference type="PANTHER" id="PTHR43707:SF1">
    <property type="entry name" value="HISTIDINE--TRNA LIGASE, MITOCHONDRIAL-RELATED"/>
    <property type="match status" value="1"/>
</dbReference>
<gene>
    <name evidence="11" type="primary">hisS</name>
    <name evidence="14" type="ORF">CDO35_21060</name>
</gene>
<dbReference type="Proteomes" id="UP000229504">
    <property type="component" value="Unassembled WGS sequence"/>
</dbReference>
<comment type="catalytic activity">
    <reaction evidence="10 11">
        <text>tRNA(His) + L-histidine + ATP = L-histidyl-tRNA(His) + AMP + diphosphate + H(+)</text>
        <dbReference type="Rhea" id="RHEA:17313"/>
        <dbReference type="Rhea" id="RHEA-COMP:9665"/>
        <dbReference type="Rhea" id="RHEA-COMP:9689"/>
        <dbReference type="ChEBI" id="CHEBI:15378"/>
        <dbReference type="ChEBI" id="CHEBI:30616"/>
        <dbReference type="ChEBI" id="CHEBI:33019"/>
        <dbReference type="ChEBI" id="CHEBI:57595"/>
        <dbReference type="ChEBI" id="CHEBI:78442"/>
        <dbReference type="ChEBI" id="CHEBI:78527"/>
        <dbReference type="ChEBI" id="CHEBI:456215"/>
        <dbReference type="EC" id="6.1.1.21"/>
    </reaction>
</comment>
<evidence type="ECO:0000256" key="11">
    <source>
        <dbReference type="HAMAP-Rule" id="MF_00127"/>
    </source>
</evidence>
<dbReference type="Pfam" id="PF13393">
    <property type="entry name" value="tRNA-synt_His"/>
    <property type="match status" value="1"/>
</dbReference>
<keyword evidence="6 11" id="KW-0547">Nucleotide-binding</keyword>
<keyword evidence="5 11" id="KW-0436">Ligase</keyword>
<dbReference type="InterPro" id="IPR033656">
    <property type="entry name" value="HisRS_anticodon"/>
</dbReference>
<dbReference type="Pfam" id="PF03129">
    <property type="entry name" value="HGTP_anticodon"/>
    <property type="match status" value="1"/>
</dbReference>
<dbReference type="RefSeq" id="WP_099526560.1">
    <property type="nucleotide sequence ID" value="NZ_NIQU01000011.1"/>
</dbReference>
<comment type="subcellular location">
    <subcellularLocation>
        <location evidence="1 11">Cytoplasm</location>
    </subcellularLocation>
</comment>
<evidence type="ECO:0000256" key="1">
    <source>
        <dbReference type="ARBA" id="ARBA00004496"/>
    </source>
</evidence>
<dbReference type="SUPFAM" id="SSF55681">
    <property type="entry name" value="Class II aaRS and biotin synthetases"/>
    <property type="match status" value="1"/>
</dbReference>
<feature type="binding site" evidence="12">
    <location>
        <begin position="83"/>
        <end position="85"/>
    </location>
    <ligand>
        <name>L-histidine</name>
        <dbReference type="ChEBI" id="CHEBI:57595"/>
    </ligand>
</feature>
<dbReference type="SUPFAM" id="SSF52954">
    <property type="entry name" value="Class II aaRS ABD-related"/>
    <property type="match status" value="1"/>
</dbReference>
<proteinExistence type="inferred from homology"/>
<evidence type="ECO:0000256" key="4">
    <source>
        <dbReference type="ARBA" id="ARBA00022490"/>
    </source>
</evidence>
<keyword evidence="9 11" id="KW-0030">Aminoacyl-tRNA synthetase</keyword>
<evidence type="ECO:0000256" key="2">
    <source>
        <dbReference type="ARBA" id="ARBA00008226"/>
    </source>
</evidence>
<comment type="subunit">
    <text evidence="3 11">Homodimer.</text>
</comment>
<evidence type="ECO:0000313" key="14">
    <source>
        <dbReference type="EMBL" id="PIA66038.1"/>
    </source>
</evidence>
<sequence>MSKSLQAIRGMNDILPEQTPAWRYLESTLVSLLDGYGYKEIRLPIVEYTELFARGIGEGTDVVDKEMYTFLDRNEESLTLRPEGTAGCVRAVLEHGLSGGGQVQKLWYAGPMFRYEKPQKGRYRQFHQVGVEAFNLPGPDVDAELIVLTWRLWKKLGLADAVTLQLNSLGSSEARAAYRDALVAYLQERFDQLDEDSQRRLTTNPLRILDSKNEATQAALVGAPTLGDYLDEESRLHFEGVKARLDAAGIRYQINHKLVRGLDYYNRTVFEWVTDKLGAQGTVCAGGRYDGLVSMLGGKATPGVGFAMGVERLVLLLETLQLLPADLNRPADVYICAFGDAAELAALTLVERLRDELPGLRLLLNSGGGSFKSQFKKADKSGARYALILGDDELAGRVVGCKPLRDDSEQQSVAWDALAEHLAACQQA</sequence>
<dbReference type="NCBIfam" id="TIGR00442">
    <property type="entry name" value="hisS"/>
    <property type="match status" value="1"/>
</dbReference>
<feature type="binding site" evidence="12">
    <location>
        <position position="128"/>
    </location>
    <ligand>
        <name>L-histidine</name>
        <dbReference type="ChEBI" id="CHEBI:57595"/>
    </ligand>
</feature>
<dbReference type="InterPro" id="IPR004516">
    <property type="entry name" value="HisRS/HisZ"/>
</dbReference>
<evidence type="ECO:0000256" key="5">
    <source>
        <dbReference type="ARBA" id="ARBA00022598"/>
    </source>
</evidence>
<dbReference type="FunFam" id="3.30.930.10:FF:000005">
    <property type="entry name" value="Histidine--tRNA ligase"/>
    <property type="match status" value="1"/>
</dbReference>
<dbReference type="HAMAP" id="MF_00127">
    <property type="entry name" value="His_tRNA_synth"/>
    <property type="match status" value="1"/>
</dbReference>
<dbReference type="CDD" id="cd00773">
    <property type="entry name" value="HisRS-like_core"/>
    <property type="match status" value="1"/>
</dbReference>
<evidence type="ECO:0000256" key="3">
    <source>
        <dbReference type="ARBA" id="ARBA00011738"/>
    </source>
</evidence>
<evidence type="ECO:0000259" key="13">
    <source>
        <dbReference type="PROSITE" id="PS50862"/>
    </source>
</evidence>
<evidence type="ECO:0000256" key="6">
    <source>
        <dbReference type="ARBA" id="ARBA00022741"/>
    </source>
</evidence>
<feature type="binding site" evidence="12">
    <location>
        <begin position="264"/>
        <end position="265"/>
    </location>
    <ligand>
        <name>L-histidine</name>
        <dbReference type="ChEBI" id="CHEBI:57595"/>
    </ligand>
</feature>
<dbReference type="GO" id="GO:0006427">
    <property type="term" value="P:histidyl-tRNA aminoacylation"/>
    <property type="evidence" value="ECO:0007669"/>
    <property type="project" value="UniProtKB-UniRule"/>
</dbReference>
<dbReference type="InterPro" id="IPR041715">
    <property type="entry name" value="HisRS-like_core"/>
</dbReference>
<dbReference type="InterPro" id="IPR006195">
    <property type="entry name" value="aa-tRNA-synth_II"/>
</dbReference>
<dbReference type="Gene3D" id="3.30.930.10">
    <property type="entry name" value="Bira Bifunctional Protein, Domain 2"/>
    <property type="match status" value="1"/>
</dbReference>
<dbReference type="PROSITE" id="PS50862">
    <property type="entry name" value="AA_TRNA_LIGASE_II"/>
    <property type="match status" value="1"/>
</dbReference>
<dbReference type="InterPro" id="IPR015807">
    <property type="entry name" value="His-tRNA-ligase"/>
</dbReference>
<evidence type="ECO:0000256" key="10">
    <source>
        <dbReference type="ARBA" id="ARBA00047639"/>
    </source>
</evidence>
<dbReference type="AlphaFoldDB" id="A0A2G5FDG6"/>
<dbReference type="EMBL" id="NIQU01000011">
    <property type="protein sequence ID" value="PIA66038.1"/>
    <property type="molecule type" value="Genomic_DNA"/>
</dbReference>
<accession>A0A2G5FDG6</accession>
<name>A0A2G5FDG6_9PSED</name>
<feature type="binding site" evidence="12">
    <location>
        <position position="114"/>
    </location>
    <ligand>
        <name>L-histidine</name>
        <dbReference type="ChEBI" id="CHEBI:57595"/>
    </ligand>
</feature>
<comment type="caution">
    <text evidence="14">The sequence shown here is derived from an EMBL/GenBank/DDBJ whole genome shotgun (WGS) entry which is preliminary data.</text>
</comment>
<dbReference type="GO" id="GO:0005737">
    <property type="term" value="C:cytoplasm"/>
    <property type="evidence" value="ECO:0007669"/>
    <property type="project" value="UniProtKB-SubCell"/>
</dbReference>
<evidence type="ECO:0000256" key="7">
    <source>
        <dbReference type="ARBA" id="ARBA00022840"/>
    </source>
</evidence>
<dbReference type="Gene3D" id="3.40.50.800">
    <property type="entry name" value="Anticodon-binding domain"/>
    <property type="match status" value="1"/>
</dbReference>
<feature type="binding site" evidence="12">
    <location>
        <position position="132"/>
    </location>
    <ligand>
        <name>L-histidine</name>
        <dbReference type="ChEBI" id="CHEBI:57595"/>
    </ligand>
</feature>
<dbReference type="GO" id="GO:0004821">
    <property type="term" value="F:histidine-tRNA ligase activity"/>
    <property type="evidence" value="ECO:0007669"/>
    <property type="project" value="UniProtKB-UniRule"/>
</dbReference>
<keyword evidence="7 11" id="KW-0067">ATP-binding</keyword>
<evidence type="ECO:0000256" key="9">
    <source>
        <dbReference type="ARBA" id="ARBA00023146"/>
    </source>
</evidence>
<evidence type="ECO:0000256" key="8">
    <source>
        <dbReference type="ARBA" id="ARBA00022917"/>
    </source>
</evidence>
<dbReference type="InterPro" id="IPR045864">
    <property type="entry name" value="aa-tRNA-synth_II/BPL/LPL"/>
</dbReference>
<comment type="similarity">
    <text evidence="2 11">Belongs to the class-II aminoacyl-tRNA synthetase family.</text>
</comment>
<feature type="domain" description="Aminoacyl-transfer RNA synthetases class-II family profile" evidence="13">
    <location>
        <begin position="1"/>
        <end position="330"/>
    </location>
</feature>
<dbReference type="EC" id="6.1.1.21" evidence="11"/>
<keyword evidence="4 11" id="KW-0963">Cytoplasm</keyword>
<organism evidence="14 15">
    <name type="scientific">Pseudomonas sediminis</name>
    <dbReference type="NCBI Taxonomy" id="1691904"/>
    <lineage>
        <taxon>Bacteria</taxon>
        <taxon>Pseudomonadati</taxon>
        <taxon>Pseudomonadota</taxon>
        <taxon>Gammaproteobacteria</taxon>
        <taxon>Pseudomonadales</taxon>
        <taxon>Pseudomonadaceae</taxon>
        <taxon>Pseudomonas</taxon>
    </lineage>
</organism>
<dbReference type="PANTHER" id="PTHR43707">
    <property type="entry name" value="HISTIDYL-TRNA SYNTHETASE"/>
    <property type="match status" value="1"/>
</dbReference>
<keyword evidence="8 11" id="KW-0648">Protein biosynthesis</keyword>
<dbReference type="GO" id="GO:0005524">
    <property type="term" value="F:ATP binding"/>
    <property type="evidence" value="ECO:0007669"/>
    <property type="project" value="UniProtKB-UniRule"/>
</dbReference>
<evidence type="ECO:0000313" key="15">
    <source>
        <dbReference type="Proteomes" id="UP000229504"/>
    </source>
</evidence>
<evidence type="ECO:0000256" key="12">
    <source>
        <dbReference type="PIRSR" id="PIRSR001549-1"/>
    </source>
</evidence>
<dbReference type="InterPro" id="IPR036621">
    <property type="entry name" value="Anticodon-bd_dom_sf"/>
</dbReference>
<reference evidence="15" key="1">
    <citation type="submission" date="2017-06" db="EMBL/GenBank/DDBJ databases">
        <authorList>
            <person name="Rastogi G."/>
            <person name="Vaishampayan P."/>
            <person name="Seuylemezian A."/>
        </authorList>
    </citation>
    <scope>NUCLEOTIDE SEQUENCE [LARGE SCALE GENOMIC DNA]</scope>
    <source>
        <strain evidence="15">PI11</strain>
    </source>
</reference>
<dbReference type="PIRSF" id="PIRSF001549">
    <property type="entry name" value="His-tRNA_synth"/>
    <property type="match status" value="1"/>
</dbReference>
<dbReference type="InterPro" id="IPR004154">
    <property type="entry name" value="Anticodon-bd"/>
</dbReference>
<protein>
    <recommendedName>
        <fullName evidence="11">Histidine--tRNA ligase</fullName>
        <ecNumber evidence="11">6.1.1.21</ecNumber>
    </recommendedName>
    <alternativeName>
        <fullName evidence="11">Histidyl-tRNA synthetase</fullName>
        <shortName evidence="11">HisRS</shortName>
    </alternativeName>
</protein>
<feature type="binding site" evidence="12">
    <location>
        <position position="260"/>
    </location>
    <ligand>
        <name>L-histidine</name>
        <dbReference type="ChEBI" id="CHEBI:57595"/>
    </ligand>
</feature>